<evidence type="ECO:0000259" key="3">
    <source>
        <dbReference type="Pfam" id="PF24476"/>
    </source>
</evidence>
<gene>
    <name evidence="4" type="ORF">NEMBOFW57_008999</name>
</gene>
<evidence type="ECO:0000256" key="1">
    <source>
        <dbReference type="SAM" id="MobiDB-lite"/>
    </source>
</evidence>
<evidence type="ECO:0000256" key="2">
    <source>
        <dbReference type="SAM" id="Phobius"/>
    </source>
</evidence>
<dbReference type="AlphaFoldDB" id="A0AAD4EWN5"/>
<reference evidence="4" key="1">
    <citation type="submission" date="2023-02" db="EMBL/GenBank/DDBJ databases">
        <authorList>
            <person name="Palmer J.M."/>
        </authorList>
    </citation>
    <scope>NUCLEOTIDE SEQUENCE</scope>
    <source>
        <strain evidence="4">FW57</strain>
    </source>
</reference>
<dbReference type="InterPro" id="IPR056002">
    <property type="entry name" value="DUF7580"/>
</dbReference>
<sequence length="770" mass="85610">MSGVELIVGTALGSIPIVLEVYDRYDKVLKAFRTFRHPSPELNCLGATLGMQKMLFASDIIKVRDALTDNPDRARNLLSEVPDWAAFQLHGLSKARAECLRGLFTSWKENVDQIHRNLQVIEGEVESVRSDGQTGKPMGSLGRRIKLAFKKDKMQEAIKELRRFTYDFTQLTVRIIEDLRIPNTNGGSHVAAREASCQKPGHWKSLELYRQVQAASSCLNCVKLEASVRPSQTKESPLWLEVEFVDSTQRSQPAVKDLEFEQNWVDLMDKLQQHTRQLTLEPNSRPAKKAKVVRLKAVTPLGKQETDNSPTPVQQPAKANSDGQASAAVDVATSLNDIEDACKSFLTAPSGHCIAYDIAHLQHSGQCRLSRAAKAIPDPSKISLAELIAWFAEDEISRHLPRSSTALLATSLSSAVLQYHSTPWLPDIWQSSHVRFYGTSHLLQSAEELLSSSPHFEVEFSKSNLKGKGHDLTACARATGVVARNKILFHFGIILLELGYSRPWAQLVESVGNTLPLGGQSEYDVAEKLSRGYPLLNKMGPKFPIIVRKCLGCDFGTGESDLQNENLQETMHIEEQRFSIGLKTTYKMDLPIFTILMIDDVGLGLALSEFYFAAIQLLRIAPEWVQEALDNLEDLVFVIVQKAALPGSPEADEAATEAVIQSWESVLVHQRHLAKPLLSRITRKQAELNSLKNGLFNATSVNEATKPTRLNHYILVFTVVTIFYLPLSFVAAPFALGMFSWDDPGQKWSFVATVPAVNCGNGFGRDWRQG</sequence>
<dbReference type="Proteomes" id="UP001197093">
    <property type="component" value="Unassembled WGS sequence"/>
</dbReference>
<name>A0AAD4EWN5_9PEZI</name>
<evidence type="ECO:0000313" key="5">
    <source>
        <dbReference type="Proteomes" id="UP001197093"/>
    </source>
</evidence>
<dbReference type="Gene3D" id="1.20.58.340">
    <property type="entry name" value="Magnesium transport protein CorA, transmembrane region"/>
    <property type="match status" value="1"/>
</dbReference>
<feature type="domain" description="DUF7580" evidence="3">
    <location>
        <begin position="376"/>
        <end position="566"/>
    </location>
</feature>
<dbReference type="Pfam" id="PF24476">
    <property type="entry name" value="DUF7580"/>
    <property type="match status" value="1"/>
</dbReference>
<accession>A0AAD4EWN5</accession>
<dbReference type="PANTHER" id="PTHR35186:SF4">
    <property type="entry name" value="PRION-INHIBITION AND PROPAGATION HELO DOMAIN-CONTAINING PROTEIN"/>
    <property type="match status" value="1"/>
</dbReference>
<comment type="caution">
    <text evidence="4">The sequence shown here is derived from an EMBL/GenBank/DDBJ whole genome shotgun (WGS) entry which is preliminary data.</text>
</comment>
<keyword evidence="2" id="KW-0472">Membrane</keyword>
<dbReference type="PANTHER" id="PTHR35186">
    <property type="entry name" value="ANK_REP_REGION DOMAIN-CONTAINING PROTEIN"/>
    <property type="match status" value="1"/>
</dbReference>
<dbReference type="EMBL" id="JAHCVI010000004">
    <property type="protein sequence ID" value="KAG7286688.1"/>
    <property type="molecule type" value="Genomic_DNA"/>
</dbReference>
<feature type="transmembrane region" description="Helical" evidence="2">
    <location>
        <begin position="713"/>
        <end position="739"/>
    </location>
</feature>
<proteinExistence type="predicted"/>
<keyword evidence="5" id="KW-1185">Reference proteome</keyword>
<feature type="compositionally biased region" description="Polar residues" evidence="1">
    <location>
        <begin position="307"/>
        <end position="324"/>
    </location>
</feature>
<evidence type="ECO:0000313" key="4">
    <source>
        <dbReference type="EMBL" id="KAG7286688.1"/>
    </source>
</evidence>
<feature type="region of interest" description="Disordered" evidence="1">
    <location>
        <begin position="300"/>
        <end position="325"/>
    </location>
</feature>
<keyword evidence="2" id="KW-1133">Transmembrane helix</keyword>
<organism evidence="4 5">
    <name type="scientific">Staphylotrichum longicolle</name>
    <dbReference type="NCBI Taxonomy" id="669026"/>
    <lineage>
        <taxon>Eukaryota</taxon>
        <taxon>Fungi</taxon>
        <taxon>Dikarya</taxon>
        <taxon>Ascomycota</taxon>
        <taxon>Pezizomycotina</taxon>
        <taxon>Sordariomycetes</taxon>
        <taxon>Sordariomycetidae</taxon>
        <taxon>Sordariales</taxon>
        <taxon>Chaetomiaceae</taxon>
        <taxon>Staphylotrichum</taxon>
    </lineage>
</organism>
<keyword evidence="2" id="KW-0812">Transmembrane</keyword>
<protein>
    <recommendedName>
        <fullName evidence="3">DUF7580 domain-containing protein</fullName>
    </recommendedName>
</protein>